<dbReference type="GO" id="GO:0098552">
    <property type="term" value="C:side of membrane"/>
    <property type="evidence" value="ECO:0007669"/>
    <property type="project" value="UniProtKB-KW"/>
</dbReference>
<dbReference type="Gene3D" id="2.60.40.1910">
    <property type="match status" value="1"/>
</dbReference>
<keyword evidence="9 14" id="KW-0862">Zinc</keyword>
<dbReference type="InterPro" id="IPR045357">
    <property type="entry name" value="Aminopeptidase_N-like_N"/>
</dbReference>
<comment type="similarity">
    <text evidence="2 15">Belongs to the peptidase M1 family.</text>
</comment>
<evidence type="ECO:0000313" key="19">
    <source>
        <dbReference type="EMBL" id="KAK0160692.1"/>
    </source>
</evidence>
<keyword evidence="11" id="KW-0472">Membrane</keyword>
<dbReference type="FunFam" id="2.60.40.1910:FF:000008">
    <property type="entry name" value="Aminopeptidase"/>
    <property type="match status" value="1"/>
</dbReference>
<keyword evidence="3" id="KW-1003">Cell membrane</keyword>
<feature type="domain" description="Peptidase M1 membrane alanine aminopeptidase" evidence="16">
    <location>
        <begin position="258"/>
        <end position="466"/>
    </location>
</feature>
<evidence type="ECO:0000256" key="14">
    <source>
        <dbReference type="PIRSR" id="PIRSR634016-3"/>
    </source>
</evidence>
<dbReference type="PRINTS" id="PR00756">
    <property type="entry name" value="ALADIPTASE"/>
</dbReference>
<dbReference type="GO" id="GO:0043171">
    <property type="term" value="P:peptide catabolic process"/>
    <property type="evidence" value="ECO:0007669"/>
    <property type="project" value="TreeGrafter"/>
</dbReference>
<dbReference type="InterPro" id="IPR027268">
    <property type="entry name" value="Peptidase_M4/M1_CTD_sf"/>
</dbReference>
<dbReference type="GO" id="GO:0070006">
    <property type="term" value="F:metalloaminopeptidase activity"/>
    <property type="evidence" value="ECO:0007669"/>
    <property type="project" value="TreeGrafter"/>
</dbReference>
<evidence type="ECO:0000256" key="15">
    <source>
        <dbReference type="RuleBase" id="RU364040"/>
    </source>
</evidence>
<dbReference type="SUPFAM" id="SSF55486">
    <property type="entry name" value="Metalloproteases ('zincins'), catalytic domain"/>
    <property type="match status" value="1"/>
</dbReference>
<dbReference type="Proteomes" id="UP001168990">
    <property type="component" value="Unassembled WGS sequence"/>
</dbReference>
<dbReference type="Gene3D" id="1.10.390.10">
    <property type="entry name" value="Neutral Protease Domain 2"/>
    <property type="match status" value="1"/>
</dbReference>
<evidence type="ECO:0000256" key="11">
    <source>
        <dbReference type="ARBA" id="ARBA00023136"/>
    </source>
</evidence>
<dbReference type="InterPro" id="IPR042097">
    <property type="entry name" value="Aminopeptidase_N-like_N_sf"/>
</dbReference>
<gene>
    <name evidence="19" type="ORF">PV328_008076</name>
</gene>
<dbReference type="GO" id="GO:0005615">
    <property type="term" value="C:extracellular space"/>
    <property type="evidence" value="ECO:0007669"/>
    <property type="project" value="TreeGrafter"/>
</dbReference>
<feature type="domain" description="ERAP1-like C-terminal" evidence="17">
    <location>
        <begin position="560"/>
        <end position="854"/>
    </location>
</feature>
<keyword evidence="8 15" id="KW-0378">Hydrolase</keyword>
<evidence type="ECO:0000256" key="5">
    <source>
        <dbReference type="ARBA" id="ARBA00022670"/>
    </source>
</evidence>
<dbReference type="InterPro" id="IPR034016">
    <property type="entry name" value="M1_APN-typ"/>
</dbReference>
<organism evidence="19 20">
    <name type="scientific">Microctonus aethiopoides</name>
    <dbReference type="NCBI Taxonomy" id="144406"/>
    <lineage>
        <taxon>Eukaryota</taxon>
        <taxon>Metazoa</taxon>
        <taxon>Ecdysozoa</taxon>
        <taxon>Arthropoda</taxon>
        <taxon>Hexapoda</taxon>
        <taxon>Insecta</taxon>
        <taxon>Pterygota</taxon>
        <taxon>Neoptera</taxon>
        <taxon>Endopterygota</taxon>
        <taxon>Hymenoptera</taxon>
        <taxon>Apocrita</taxon>
        <taxon>Ichneumonoidea</taxon>
        <taxon>Braconidae</taxon>
        <taxon>Euphorinae</taxon>
        <taxon>Microctonus</taxon>
    </lineage>
</organism>
<dbReference type="Gene3D" id="2.60.40.1730">
    <property type="entry name" value="tricorn interacting facor f3 domain"/>
    <property type="match status" value="1"/>
</dbReference>
<feature type="domain" description="Aminopeptidase N-like N-terminal" evidence="18">
    <location>
        <begin position="41"/>
        <end position="224"/>
    </location>
</feature>
<dbReference type="PANTHER" id="PTHR11533">
    <property type="entry name" value="PROTEASE M1 ZINC METALLOPROTEASE"/>
    <property type="match status" value="1"/>
</dbReference>
<evidence type="ECO:0000256" key="1">
    <source>
        <dbReference type="ARBA" id="ARBA00004609"/>
    </source>
</evidence>
<evidence type="ECO:0000256" key="6">
    <source>
        <dbReference type="ARBA" id="ARBA00022723"/>
    </source>
</evidence>
<keyword evidence="5 15" id="KW-0645">Protease</keyword>
<proteinExistence type="inferred from homology"/>
<dbReference type="GO" id="GO:0042277">
    <property type="term" value="F:peptide binding"/>
    <property type="evidence" value="ECO:0007669"/>
    <property type="project" value="TreeGrafter"/>
</dbReference>
<protein>
    <recommendedName>
        <fullName evidence="15">Aminopeptidase</fullName>
        <ecNumber evidence="15">3.4.11.-</ecNumber>
    </recommendedName>
</protein>
<dbReference type="AlphaFoldDB" id="A0AA39CAL0"/>
<dbReference type="GO" id="GO:0005737">
    <property type="term" value="C:cytoplasm"/>
    <property type="evidence" value="ECO:0007669"/>
    <property type="project" value="TreeGrafter"/>
</dbReference>
<dbReference type="GO" id="GO:0005886">
    <property type="term" value="C:plasma membrane"/>
    <property type="evidence" value="ECO:0007669"/>
    <property type="project" value="UniProtKB-SubCell"/>
</dbReference>
<evidence type="ECO:0000259" key="17">
    <source>
        <dbReference type="Pfam" id="PF11838"/>
    </source>
</evidence>
<reference evidence="19" key="1">
    <citation type="journal article" date="2023" name="bioRxiv">
        <title>Scaffold-level genome assemblies of two parasitoid biocontrol wasps reveal the parthenogenesis mechanism and an associated novel virus.</title>
        <authorList>
            <person name="Inwood S."/>
            <person name="Skelly J."/>
            <person name="Guhlin J."/>
            <person name="Harrop T."/>
            <person name="Goldson S."/>
            <person name="Dearden P."/>
        </authorList>
    </citation>
    <scope>NUCLEOTIDE SEQUENCE</scope>
    <source>
        <strain evidence="19">Irish</strain>
        <tissue evidence="19">Whole body</tissue>
    </source>
</reference>
<comment type="cofactor">
    <cofactor evidence="14 15">
        <name>Zn(2+)</name>
        <dbReference type="ChEBI" id="CHEBI:29105"/>
    </cofactor>
    <text evidence="14 15">Binds 1 zinc ion per subunit.</text>
</comment>
<evidence type="ECO:0000256" key="3">
    <source>
        <dbReference type="ARBA" id="ARBA00022475"/>
    </source>
</evidence>
<evidence type="ECO:0000256" key="12">
    <source>
        <dbReference type="ARBA" id="ARBA00023180"/>
    </source>
</evidence>
<dbReference type="InterPro" id="IPR001930">
    <property type="entry name" value="Peptidase_M1"/>
</dbReference>
<evidence type="ECO:0000259" key="18">
    <source>
        <dbReference type="Pfam" id="PF17900"/>
    </source>
</evidence>
<dbReference type="Pfam" id="PF11838">
    <property type="entry name" value="ERAP1_C"/>
    <property type="match status" value="1"/>
</dbReference>
<reference evidence="19" key="2">
    <citation type="submission" date="2023-03" db="EMBL/GenBank/DDBJ databases">
        <authorList>
            <person name="Inwood S.N."/>
            <person name="Skelly J.G."/>
            <person name="Guhlin J."/>
            <person name="Harrop T.W.R."/>
            <person name="Goldson S.G."/>
            <person name="Dearden P.K."/>
        </authorList>
    </citation>
    <scope>NUCLEOTIDE SEQUENCE</scope>
    <source>
        <strain evidence="19">Irish</strain>
        <tissue evidence="19">Whole body</tissue>
    </source>
</reference>
<evidence type="ECO:0000313" key="20">
    <source>
        <dbReference type="Proteomes" id="UP001168990"/>
    </source>
</evidence>
<evidence type="ECO:0000256" key="7">
    <source>
        <dbReference type="ARBA" id="ARBA00022729"/>
    </source>
</evidence>
<dbReference type="GO" id="GO:0006508">
    <property type="term" value="P:proteolysis"/>
    <property type="evidence" value="ECO:0007669"/>
    <property type="project" value="UniProtKB-KW"/>
</dbReference>
<dbReference type="CDD" id="cd09601">
    <property type="entry name" value="M1_APN-Q_like"/>
    <property type="match status" value="1"/>
</dbReference>
<keyword evidence="15" id="KW-0031">Aminopeptidase</keyword>
<comment type="caution">
    <text evidence="19">The sequence shown here is derived from an EMBL/GenBank/DDBJ whole genome shotgun (WGS) entry which is preliminary data.</text>
</comment>
<dbReference type="EMBL" id="JAQQBS010001423">
    <property type="protein sequence ID" value="KAK0160692.1"/>
    <property type="molecule type" value="Genomic_DNA"/>
</dbReference>
<dbReference type="Gene3D" id="1.25.50.20">
    <property type="match status" value="1"/>
</dbReference>
<dbReference type="Pfam" id="PF17900">
    <property type="entry name" value="Peptidase_M1_N"/>
    <property type="match status" value="1"/>
</dbReference>
<dbReference type="InterPro" id="IPR014782">
    <property type="entry name" value="Peptidase_M1_dom"/>
</dbReference>
<dbReference type="Pfam" id="PF01433">
    <property type="entry name" value="Peptidase_M1"/>
    <property type="match status" value="1"/>
</dbReference>
<dbReference type="InterPro" id="IPR050344">
    <property type="entry name" value="Peptidase_M1_aminopeptidases"/>
</dbReference>
<keyword evidence="7" id="KW-0732">Signal</keyword>
<keyword evidence="12" id="KW-0325">Glycoprotein</keyword>
<name>A0AA39CAL0_9HYME</name>
<dbReference type="EC" id="3.4.11.-" evidence="15"/>
<keyword evidence="4" id="KW-0336">GPI-anchor</keyword>
<dbReference type="SUPFAM" id="SSF63737">
    <property type="entry name" value="Leukotriene A4 hydrolase N-terminal domain"/>
    <property type="match status" value="1"/>
</dbReference>
<accession>A0AA39CAL0</accession>
<evidence type="ECO:0000256" key="4">
    <source>
        <dbReference type="ARBA" id="ARBA00022622"/>
    </source>
</evidence>
<dbReference type="GO" id="GO:0008270">
    <property type="term" value="F:zinc ion binding"/>
    <property type="evidence" value="ECO:0007669"/>
    <property type="project" value="UniProtKB-UniRule"/>
</dbReference>
<keyword evidence="10 15" id="KW-0482">Metalloprotease</keyword>
<evidence type="ECO:0000256" key="8">
    <source>
        <dbReference type="ARBA" id="ARBA00022801"/>
    </source>
</evidence>
<dbReference type="InterPro" id="IPR024571">
    <property type="entry name" value="ERAP1-like_C_dom"/>
</dbReference>
<evidence type="ECO:0000256" key="13">
    <source>
        <dbReference type="ARBA" id="ARBA00023288"/>
    </source>
</evidence>
<dbReference type="PANTHER" id="PTHR11533:SF293">
    <property type="entry name" value="AMINOPEPTIDASE-2-RELATED"/>
    <property type="match status" value="1"/>
</dbReference>
<evidence type="ECO:0000256" key="2">
    <source>
        <dbReference type="ARBA" id="ARBA00010136"/>
    </source>
</evidence>
<feature type="binding site" evidence="14">
    <location>
        <position position="332"/>
    </location>
    <ligand>
        <name>Zn(2+)</name>
        <dbReference type="ChEBI" id="CHEBI:29105"/>
        <note>catalytic</note>
    </ligand>
</feature>
<evidence type="ECO:0000256" key="9">
    <source>
        <dbReference type="ARBA" id="ARBA00022833"/>
    </source>
</evidence>
<evidence type="ECO:0000256" key="10">
    <source>
        <dbReference type="ARBA" id="ARBA00023049"/>
    </source>
</evidence>
<keyword evidence="6 14" id="KW-0479">Metal-binding</keyword>
<sequence>MKYIFYSSLIQLVIFIRTVVAYDLKINTVTPASFRLPTTIKPDHYLINIDLNAIENNEFYGKINITINVMSPVDILTLHAKYLKINEINLISNDGLIIKPNYSSIDTKSDFLTIKFSKTVPTGKYILNFEYSGIISTKIYGKRGFLASYDNELGFYIMTRMLAIGARQIFPCWDEPAWKANFTIIVKHNSRFTALSNMHIIKIETDKTNTIQTTTFANTPKMSTHSVAIIVADLIYHESNNGIIKLWSTKDIINKIKYTVDVAEKILDAMKNFTNIGYTDMGLKKLDIVIMPNIYDIIGSWGLIISSDHFITIDNVVVDYTMTENSIKNLCHTCAQQWFGNFLTVNWWTDLWFFNGIINYLKFVITEQITGSLGVMDRMIINSRSRDLFNEDMQTDVNGLMRNTIDPIYLTNNDFLFHKSVSIIYMASRVFGVVNFQKTLQKYLQDHAFKTASFDDFVNALKLVNENCTLVCEKILKNWITMPGFPIITVHRNYTAGTATLSQSRFLRTHINVDEHYAAYWAPINYVTQGNINFQSPAIENWLNPNGEIIEINELKKDQWIILNKKWFGYYCVNYDVKNWQLIISTLKSDNYTDIHVSNRAQILYDALKLTFNNQLDYGTLMSLIGYLEYETDFLPWIIIWDHTFDIMVKFVGTKYYNPLLEYLSVLPNKLIDSIEYHELDDDHHVTKLYRNVAFISACSWGSKSCFRKSAETLAKWLENPKQNLIPSALSENILCYGVRGGDQKIWDTMMEKWIIEQEDKILHALGCTSNRTNLNKLLSKIIESDVNEITIGIIIRSITCSDKISGQDVVLDFVFQNWKSIKPAFRSKIFHYITFFTTQENRIDKIKKFQKANEHLLDEDVKIILKKDTKIVERRLAIHNVIIPELDEFFFKHNPINSSINITSKSHL</sequence>
<comment type="subcellular location">
    <subcellularLocation>
        <location evidence="1">Cell membrane</location>
        <topology evidence="1">Lipid-anchor</topology>
        <topology evidence="1">GPI-anchor</topology>
    </subcellularLocation>
</comment>
<keyword evidence="13" id="KW-0449">Lipoprotein</keyword>
<evidence type="ECO:0000259" key="16">
    <source>
        <dbReference type="Pfam" id="PF01433"/>
    </source>
</evidence>
<keyword evidence="20" id="KW-1185">Reference proteome</keyword>